<dbReference type="AlphaFoldDB" id="A0A5B9E6C6"/>
<accession>A0A5B9E6C6</accession>
<dbReference type="SUPFAM" id="SSF46626">
    <property type="entry name" value="Cytochrome c"/>
    <property type="match status" value="1"/>
</dbReference>
<dbReference type="RefSeq" id="WP_147646561.1">
    <property type="nucleotide sequence ID" value="NZ_CP042806.1"/>
</dbReference>
<keyword evidence="3 4" id="KW-0408">Iron</keyword>
<dbReference type="PANTHER" id="PTHR30600:SF9">
    <property type="entry name" value="BLR7738 PROTEIN"/>
    <property type="match status" value="1"/>
</dbReference>
<keyword evidence="5" id="KW-0472">Membrane</keyword>
<dbReference type="OrthoDB" id="9805202at2"/>
<name>A0A5B9E6C6_9BACT</name>
<evidence type="ECO:0000256" key="1">
    <source>
        <dbReference type="ARBA" id="ARBA00022617"/>
    </source>
</evidence>
<reference evidence="7 8" key="1">
    <citation type="submission" date="2019-08" db="EMBL/GenBank/DDBJ databases">
        <title>Complete genome sequence of Terriglobus albidus strain ORNL.</title>
        <authorList>
            <person name="Podar M."/>
        </authorList>
    </citation>
    <scope>NUCLEOTIDE SEQUENCE [LARGE SCALE GENOMIC DNA]</scope>
    <source>
        <strain evidence="7 8">ORNL</strain>
    </source>
</reference>
<evidence type="ECO:0000259" key="6">
    <source>
        <dbReference type="PROSITE" id="PS51007"/>
    </source>
</evidence>
<dbReference type="KEGG" id="talb:FTW19_04690"/>
<dbReference type="GO" id="GO:0020037">
    <property type="term" value="F:heme binding"/>
    <property type="evidence" value="ECO:0007669"/>
    <property type="project" value="InterPro"/>
</dbReference>
<dbReference type="InterPro" id="IPR009056">
    <property type="entry name" value="Cyt_c-like_dom"/>
</dbReference>
<dbReference type="PANTHER" id="PTHR30600">
    <property type="entry name" value="CYTOCHROME C PEROXIDASE-RELATED"/>
    <property type="match status" value="1"/>
</dbReference>
<feature type="domain" description="Cytochrome c" evidence="6">
    <location>
        <begin position="355"/>
        <end position="518"/>
    </location>
</feature>
<gene>
    <name evidence="7" type="ORF">FTW19_04690</name>
</gene>
<dbReference type="GO" id="GO:0046872">
    <property type="term" value="F:metal ion binding"/>
    <property type="evidence" value="ECO:0007669"/>
    <property type="project" value="UniProtKB-KW"/>
</dbReference>
<dbReference type="InterPro" id="IPR051395">
    <property type="entry name" value="Cytochrome_c_Peroxidase/MauG"/>
</dbReference>
<evidence type="ECO:0000256" key="2">
    <source>
        <dbReference type="ARBA" id="ARBA00022723"/>
    </source>
</evidence>
<protein>
    <recommendedName>
        <fullName evidence="6">Cytochrome c domain-containing protein</fullName>
    </recommendedName>
</protein>
<evidence type="ECO:0000256" key="3">
    <source>
        <dbReference type="ARBA" id="ARBA00023004"/>
    </source>
</evidence>
<evidence type="ECO:0000313" key="8">
    <source>
        <dbReference type="Proteomes" id="UP000321820"/>
    </source>
</evidence>
<dbReference type="Gene3D" id="1.10.760.10">
    <property type="entry name" value="Cytochrome c-like domain"/>
    <property type="match status" value="1"/>
</dbReference>
<organism evidence="7 8">
    <name type="scientific">Terriglobus albidus</name>
    <dbReference type="NCBI Taxonomy" id="1592106"/>
    <lineage>
        <taxon>Bacteria</taxon>
        <taxon>Pseudomonadati</taxon>
        <taxon>Acidobacteriota</taxon>
        <taxon>Terriglobia</taxon>
        <taxon>Terriglobales</taxon>
        <taxon>Acidobacteriaceae</taxon>
        <taxon>Terriglobus</taxon>
    </lineage>
</organism>
<dbReference type="InterPro" id="IPR036909">
    <property type="entry name" value="Cyt_c-like_dom_sf"/>
</dbReference>
<evidence type="ECO:0000256" key="4">
    <source>
        <dbReference type="PROSITE-ProRule" id="PRU00433"/>
    </source>
</evidence>
<dbReference type="PROSITE" id="PS51007">
    <property type="entry name" value="CYTC"/>
    <property type="match status" value="1"/>
</dbReference>
<dbReference type="Proteomes" id="UP000321820">
    <property type="component" value="Chromosome"/>
</dbReference>
<feature type="transmembrane region" description="Helical" evidence="5">
    <location>
        <begin position="51"/>
        <end position="71"/>
    </location>
</feature>
<dbReference type="EMBL" id="CP042806">
    <property type="protein sequence ID" value="QEE27369.1"/>
    <property type="molecule type" value="Genomic_DNA"/>
</dbReference>
<evidence type="ECO:0000256" key="5">
    <source>
        <dbReference type="SAM" id="Phobius"/>
    </source>
</evidence>
<keyword evidence="5" id="KW-0812">Transmembrane</keyword>
<sequence>MKKTFKHFLCRCGVGLPHLWAFSAKKTPLHSSSGIPSNRGNAIVRRIRNRAILVAAAVAVPVVALLAQGYGGSPIWWEANTGEKMPLAALFRDSSGDILVYNTGGTMGTRDHAFFSKLGSNDRACITCHQPSAAMSVNLERLNERWQQTHGTDAVFAAVDGSNCPSLPQKEKSSHSLLLEHGLFRIYESWPAAGVKPEFSIEVLRDPTGCNTDAVYGLKSARPTISVYRRPRIVGNFRFLTGGAFTADSRAATLEQQAIDAVRMHEQGSGNLSPDDLRQIVEFEEQLFVAQSRDETGGDLTEVGSADVLGPWTMSRTRPDDLHAIADRNLTRFLAVDDWPYRRPESAAPRDVFRESVLRGSRIFSTRTFHIGETANLERVGGHKAMDGTCATCHSERFTGVSNQAAWADIGTSIKGWIGDRPELPLFKITCNTDAMPHPYLGRVIYTNDPGRALVTGKCADVGSFVMQQLRGLPARAPYFTAGTAKNLHEVVDFYDKRFSAHFTEQEKQDLVNFMSVL</sequence>
<dbReference type="GO" id="GO:0004130">
    <property type="term" value="F:cytochrome-c peroxidase activity"/>
    <property type="evidence" value="ECO:0007669"/>
    <property type="project" value="TreeGrafter"/>
</dbReference>
<keyword evidence="8" id="KW-1185">Reference proteome</keyword>
<evidence type="ECO:0000313" key="7">
    <source>
        <dbReference type="EMBL" id="QEE27369.1"/>
    </source>
</evidence>
<dbReference type="GO" id="GO:0009055">
    <property type="term" value="F:electron transfer activity"/>
    <property type="evidence" value="ECO:0007669"/>
    <property type="project" value="InterPro"/>
</dbReference>
<keyword evidence="5" id="KW-1133">Transmembrane helix</keyword>
<keyword evidence="2 4" id="KW-0479">Metal-binding</keyword>
<keyword evidence="1 4" id="KW-0349">Heme</keyword>
<proteinExistence type="predicted"/>